<dbReference type="KEGG" id="adu:107472265"/>
<sequence>MTLKRQSFRLRIPWPFAPIGGPSTERPRRPKGKTKSTKDSDTDVPIQRAPSPPPKPPIIEIPEKPTTTSVMIESSVPSPSKASTPYHTPQPSPSKTSTPFHTPSPSPLLQHSIVSSSPKTPPKLATQETTRPEQEEENKDVSEPKIMSIEPQDSQQQVSKTEPASNQPPTSQLPPLAEPTSEALKRDTEERTLPALPDSEEEEEKIVEAVSEFEPVPQETETKAKSPLKTIPNSPQMPTQPPDFKSQTSFKPSSPVSKTEPTFDEPPPPQLPPLAARTSEALMRDADERTLPALPSSQGEKEKIVEAVSELEPVPQEFEPETSFKSSSPISKTEPTFDQPSIQESTLPSLLASQETESKAVSFHHEPTSDQSLLALPKEAELKMKSPLNTIPKLPEESSRHEMEQTTSTEKKFDLHGAAESSKPSLKPQSKLLEPQEKEKEVHEHVKARKSKGISTSQPILHTIASSSGTKSNKDPFSEVFRPRCRTQRVVERNLMFATSKFMSSISPEKAAFHKGIVGDVSKFVHKLSTEEQTQVVTLAGENRGATMEVDNLAKNEADEAEEGEPEQSSQVITDMDGNTEKDLTKDDAFGMAYVNSNIQSINNSVMVHGSIT</sequence>
<feature type="compositionally biased region" description="Pro residues" evidence="1">
    <location>
        <begin position="50"/>
        <end position="59"/>
    </location>
</feature>
<dbReference type="AlphaFoldDB" id="A0A6P4CAJ3"/>
<feature type="region of interest" description="Disordered" evidence="1">
    <location>
        <begin position="557"/>
        <end position="584"/>
    </location>
</feature>
<organism evidence="2 3">
    <name type="scientific">Arachis duranensis</name>
    <name type="common">Wild peanut</name>
    <dbReference type="NCBI Taxonomy" id="130453"/>
    <lineage>
        <taxon>Eukaryota</taxon>
        <taxon>Viridiplantae</taxon>
        <taxon>Streptophyta</taxon>
        <taxon>Embryophyta</taxon>
        <taxon>Tracheophyta</taxon>
        <taxon>Spermatophyta</taxon>
        <taxon>Magnoliopsida</taxon>
        <taxon>eudicotyledons</taxon>
        <taxon>Gunneridae</taxon>
        <taxon>Pentapetalae</taxon>
        <taxon>rosids</taxon>
        <taxon>fabids</taxon>
        <taxon>Fabales</taxon>
        <taxon>Fabaceae</taxon>
        <taxon>Papilionoideae</taxon>
        <taxon>50 kb inversion clade</taxon>
        <taxon>dalbergioids sensu lato</taxon>
        <taxon>Dalbergieae</taxon>
        <taxon>Pterocarpus clade</taxon>
        <taxon>Arachis</taxon>
    </lineage>
</organism>
<keyword evidence="2" id="KW-1185">Reference proteome</keyword>
<dbReference type="GeneID" id="107472265"/>
<feature type="compositionally biased region" description="Basic and acidic residues" evidence="1">
    <location>
        <begin position="183"/>
        <end position="192"/>
    </location>
</feature>
<protein>
    <submittedName>
        <fullName evidence="3">Uncharacterized protein LOC107472265</fullName>
    </submittedName>
</protein>
<feature type="compositionally biased region" description="Polar residues" evidence="1">
    <location>
        <begin position="70"/>
        <end position="87"/>
    </location>
</feature>
<feature type="region of interest" description="Disordered" evidence="1">
    <location>
        <begin position="1"/>
        <end position="455"/>
    </location>
</feature>
<dbReference type="Proteomes" id="UP000515211">
    <property type="component" value="Chromosome 6"/>
</dbReference>
<evidence type="ECO:0000256" key="1">
    <source>
        <dbReference type="SAM" id="MobiDB-lite"/>
    </source>
</evidence>
<proteinExistence type="predicted"/>
<evidence type="ECO:0000313" key="2">
    <source>
        <dbReference type="Proteomes" id="UP000515211"/>
    </source>
</evidence>
<feature type="compositionally biased region" description="Polar residues" evidence="1">
    <location>
        <begin position="323"/>
        <end position="355"/>
    </location>
</feature>
<reference evidence="2" key="1">
    <citation type="journal article" date="2016" name="Nat. Genet.">
        <title>The genome sequences of Arachis duranensis and Arachis ipaensis, the diploid ancestors of cultivated peanut.</title>
        <authorList>
            <person name="Bertioli D.J."/>
            <person name="Cannon S.B."/>
            <person name="Froenicke L."/>
            <person name="Huang G."/>
            <person name="Farmer A.D."/>
            <person name="Cannon E.K."/>
            <person name="Liu X."/>
            <person name="Gao D."/>
            <person name="Clevenger J."/>
            <person name="Dash S."/>
            <person name="Ren L."/>
            <person name="Moretzsohn M.C."/>
            <person name="Shirasawa K."/>
            <person name="Huang W."/>
            <person name="Vidigal B."/>
            <person name="Abernathy B."/>
            <person name="Chu Y."/>
            <person name="Niederhuth C.E."/>
            <person name="Umale P."/>
            <person name="Araujo A.C."/>
            <person name="Kozik A."/>
            <person name="Kim K.D."/>
            <person name="Burow M.D."/>
            <person name="Varshney R.K."/>
            <person name="Wang X."/>
            <person name="Zhang X."/>
            <person name="Barkley N."/>
            <person name="Guimaraes P.M."/>
            <person name="Isobe S."/>
            <person name="Guo B."/>
            <person name="Liao B."/>
            <person name="Stalker H.T."/>
            <person name="Schmitz R.J."/>
            <person name="Scheffler B.E."/>
            <person name="Leal-Bertioli S.C."/>
            <person name="Xun X."/>
            <person name="Jackson S.A."/>
            <person name="Michelmore R."/>
            <person name="Ozias-Akins P."/>
        </authorList>
    </citation>
    <scope>NUCLEOTIDE SEQUENCE [LARGE SCALE GENOMIC DNA]</scope>
    <source>
        <strain evidence="2">cv. V14167</strain>
    </source>
</reference>
<evidence type="ECO:0000313" key="3">
    <source>
        <dbReference type="RefSeq" id="XP_015947285.1"/>
    </source>
</evidence>
<feature type="compositionally biased region" description="Polar residues" evidence="1">
    <location>
        <begin position="151"/>
        <end position="170"/>
    </location>
</feature>
<feature type="compositionally biased region" description="Low complexity" evidence="1">
    <location>
        <begin position="60"/>
        <end position="69"/>
    </location>
</feature>
<feature type="compositionally biased region" description="Basic and acidic residues" evidence="1">
    <location>
        <begin position="394"/>
        <end position="417"/>
    </location>
</feature>
<reference evidence="3" key="2">
    <citation type="submission" date="2025-08" db="UniProtKB">
        <authorList>
            <consortium name="RefSeq"/>
        </authorList>
    </citation>
    <scope>IDENTIFICATION</scope>
    <source>
        <tissue evidence="3">Whole plant</tissue>
    </source>
</reference>
<feature type="compositionally biased region" description="Low complexity" evidence="1">
    <location>
        <begin position="93"/>
        <end position="103"/>
    </location>
</feature>
<gene>
    <name evidence="3" type="primary">LOC107472265</name>
</gene>
<feature type="compositionally biased region" description="Polar residues" evidence="1">
    <location>
        <begin position="245"/>
        <end position="260"/>
    </location>
</feature>
<dbReference type="RefSeq" id="XP_015947285.1">
    <property type="nucleotide sequence ID" value="XM_016091799.3"/>
</dbReference>
<feature type="compositionally biased region" description="Low complexity" evidence="1">
    <location>
        <begin position="420"/>
        <end position="433"/>
    </location>
</feature>
<name>A0A6P4CAJ3_ARADU</name>
<accession>A0A6P4CAJ3</accession>
<dbReference type="PRINTS" id="PR01217">
    <property type="entry name" value="PRICHEXTENSN"/>
</dbReference>
<feature type="compositionally biased region" description="Basic and acidic residues" evidence="1">
    <location>
        <begin position="434"/>
        <end position="445"/>
    </location>
</feature>